<feature type="compositionally biased region" description="Basic and acidic residues" evidence="1">
    <location>
        <begin position="45"/>
        <end position="58"/>
    </location>
</feature>
<dbReference type="EMBL" id="JARAKH010000649">
    <property type="protein sequence ID" value="KAK8374080.1"/>
    <property type="molecule type" value="Genomic_DNA"/>
</dbReference>
<evidence type="ECO:0000313" key="3">
    <source>
        <dbReference type="Proteomes" id="UP001487740"/>
    </source>
</evidence>
<sequence>SEYQPPSSVHESPPLLILPHPLPGASHSSPAPLQEENDAWGGGDAPEHLQEDCQEGGKMENPSLSLVGLNVCFLK</sequence>
<feature type="region of interest" description="Disordered" evidence="1">
    <location>
        <begin position="1"/>
        <end position="61"/>
    </location>
</feature>
<organism evidence="2 3">
    <name type="scientific">Scylla paramamosain</name>
    <name type="common">Mud crab</name>
    <dbReference type="NCBI Taxonomy" id="85552"/>
    <lineage>
        <taxon>Eukaryota</taxon>
        <taxon>Metazoa</taxon>
        <taxon>Ecdysozoa</taxon>
        <taxon>Arthropoda</taxon>
        <taxon>Crustacea</taxon>
        <taxon>Multicrustacea</taxon>
        <taxon>Malacostraca</taxon>
        <taxon>Eumalacostraca</taxon>
        <taxon>Eucarida</taxon>
        <taxon>Decapoda</taxon>
        <taxon>Pleocyemata</taxon>
        <taxon>Brachyura</taxon>
        <taxon>Eubrachyura</taxon>
        <taxon>Portunoidea</taxon>
        <taxon>Portunidae</taxon>
        <taxon>Portuninae</taxon>
        <taxon>Scylla</taxon>
    </lineage>
</organism>
<accession>A0AAW0SFH6</accession>
<evidence type="ECO:0000313" key="2">
    <source>
        <dbReference type="EMBL" id="KAK8374080.1"/>
    </source>
</evidence>
<feature type="non-terminal residue" evidence="2">
    <location>
        <position position="1"/>
    </location>
</feature>
<name>A0AAW0SFH6_SCYPA</name>
<comment type="caution">
    <text evidence="2">The sequence shown here is derived from an EMBL/GenBank/DDBJ whole genome shotgun (WGS) entry which is preliminary data.</text>
</comment>
<feature type="compositionally biased region" description="Polar residues" evidence="1">
    <location>
        <begin position="1"/>
        <end position="10"/>
    </location>
</feature>
<proteinExistence type="predicted"/>
<evidence type="ECO:0000256" key="1">
    <source>
        <dbReference type="SAM" id="MobiDB-lite"/>
    </source>
</evidence>
<protein>
    <submittedName>
        <fullName evidence="2">Uncharacterized protein</fullName>
    </submittedName>
</protein>
<dbReference type="Proteomes" id="UP001487740">
    <property type="component" value="Unassembled WGS sequence"/>
</dbReference>
<keyword evidence="3" id="KW-1185">Reference proteome</keyword>
<reference evidence="2 3" key="1">
    <citation type="submission" date="2023-03" db="EMBL/GenBank/DDBJ databases">
        <title>High-quality genome of Scylla paramamosain provides insights in environmental adaptation.</title>
        <authorList>
            <person name="Zhang L."/>
        </authorList>
    </citation>
    <scope>NUCLEOTIDE SEQUENCE [LARGE SCALE GENOMIC DNA]</scope>
    <source>
        <strain evidence="2">LZ_2023a</strain>
        <tissue evidence="2">Muscle</tissue>
    </source>
</reference>
<gene>
    <name evidence="2" type="ORF">O3P69_011757</name>
</gene>
<dbReference type="AlphaFoldDB" id="A0AAW0SFH6"/>